<protein>
    <submittedName>
        <fullName evidence="1">Uncharacterized protein</fullName>
    </submittedName>
</protein>
<evidence type="ECO:0000313" key="1">
    <source>
        <dbReference type="EMBL" id="MDR6291179.1"/>
    </source>
</evidence>
<dbReference type="Proteomes" id="UP001262410">
    <property type="component" value="Unassembled WGS sequence"/>
</dbReference>
<organism evidence="1 2">
    <name type="scientific">Inquilinus ginsengisoli</name>
    <dbReference type="NCBI Taxonomy" id="363840"/>
    <lineage>
        <taxon>Bacteria</taxon>
        <taxon>Pseudomonadati</taxon>
        <taxon>Pseudomonadota</taxon>
        <taxon>Alphaproteobacteria</taxon>
        <taxon>Rhodospirillales</taxon>
        <taxon>Rhodospirillaceae</taxon>
        <taxon>Inquilinus</taxon>
    </lineage>
</organism>
<gene>
    <name evidence="1" type="ORF">E9232_003705</name>
</gene>
<evidence type="ECO:0000313" key="2">
    <source>
        <dbReference type="Proteomes" id="UP001262410"/>
    </source>
</evidence>
<reference evidence="1 2" key="1">
    <citation type="submission" date="2023-07" db="EMBL/GenBank/DDBJ databases">
        <title>Sorghum-associated microbial communities from plants grown in Nebraska, USA.</title>
        <authorList>
            <person name="Schachtman D."/>
        </authorList>
    </citation>
    <scope>NUCLEOTIDE SEQUENCE [LARGE SCALE GENOMIC DNA]</scope>
    <source>
        <strain evidence="1 2">584</strain>
    </source>
</reference>
<keyword evidence="2" id="KW-1185">Reference proteome</keyword>
<accession>A0ABU1JT56</accession>
<proteinExistence type="predicted"/>
<name>A0ABU1JT56_9PROT</name>
<comment type="caution">
    <text evidence="1">The sequence shown here is derived from an EMBL/GenBank/DDBJ whole genome shotgun (WGS) entry which is preliminary data.</text>
</comment>
<dbReference type="EMBL" id="JAVDPW010000006">
    <property type="protein sequence ID" value="MDR6291179.1"/>
    <property type="molecule type" value="Genomic_DNA"/>
</dbReference>
<sequence>MPLPRSWLSGLKALRSLVYRLLKVRAERF</sequence>